<dbReference type="OrthoDB" id="3537702at2759"/>
<reference evidence="3" key="1">
    <citation type="submission" date="2020-10" db="EMBL/GenBank/DDBJ databases">
        <authorList>
            <person name="Kusch S."/>
        </authorList>
    </citation>
    <scope>NUCLEOTIDE SEQUENCE</scope>
    <source>
        <strain evidence="3">SwB9</strain>
    </source>
</reference>
<feature type="compositionally biased region" description="Polar residues" evidence="1">
    <location>
        <begin position="1"/>
        <end position="15"/>
    </location>
</feature>
<keyword evidence="4" id="KW-1185">Reference proteome</keyword>
<keyword evidence="2" id="KW-1133">Transmembrane helix</keyword>
<dbReference type="EMBL" id="CAJHIA010000011">
    <property type="protein sequence ID" value="CAD6443734.1"/>
    <property type="molecule type" value="Genomic_DNA"/>
</dbReference>
<sequence>MPSLSPLTNYPQISITAPHPQIHPPSRRKMSAQTNVAAIVALFLIFLTIFLIYMAYPRNICHRLKARRIAAQKNRTSIPPAGQLRQDRDLEMNKYPLRYPDPVITTGNDKLDDWPLRNPIPPPAASILARRSLRSEDWPLRTIEPVVVVKRRQFMDPDEDDLKFGGAGGSLEGFPYRV</sequence>
<feature type="region of interest" description="Disordered" evidence="1">
    <location>
        <begin position="1"/>
        <end position="28"/>
    </location>
</feature>
<evidence type="ECO:0000313" key="4">
    <source>
        <dbReference type="Proteomes" id="UP000624404"/>
    </source>
</evidence>
<name>A0A8H2VRN4_9HELO</name>
<keyword evidence="2" id="KW-0812">Transmembrane</keyword>
<proteinExistence type="predicted"/>
<comment type="caution">
    <text evidence="3">The sequence shown here is derived from an EMBL/GenBank/DDBJ whole genome shotgun (WGS) entry which is preliminary data.</text>
</comment>
<evidence type="ECO:0000256" key="1">
    <source>
        <dbReference type="SAM" id="MobiDB-lite"/>
    </source>
</evidence>
<organism evidence="3 4">
    <name type="scientific">Sclerotinia trifoliorum</name>
    <dbReference type="NCBI Taxonomy" id="28548"/>
    <lineage>
        <taxon>Eukaryota</taxon>
        <taxon>Fungi</taxon>
        <taxon>Dikarya</taxon>
        <taxon>Ascomycota</taxon>
        <taxon>Pezizomycotina</taxon>
        <taxon>Leotiomycetes</taxon>
        <taxon>Helotiales</taxon>
        <taxon>Sclerotiniaceae</taxon>
        <taxon>Sclerotinia</taxon>
    </lineage>
</organism>
<evidence type="ECO:0000313" key="3">
    <source>
        <dbReference type="EMBL" id="CAD6443734.1"/>
    </source>
</evidence>
<dbReference type="AlphaFoldDB" id="A0A8H2VRN4"/>
<evidence type="ECO:0000256" key="2">
    <source>
        <dbReference type="SAM" id="Phobius"/>
    </source>
</evidence>
<feature type="transmembrane region" description="Helical" evidence="2">
    <location>
        <begin position="36"/>
        <end position="56"/>
    </location>
</feature>
<protein>
    <submittedName>
        <fullName evidence="3">F5c222c3-aed0-4596-9a65-58e4ce525f5c</fullName>
    </submittedName>
</protein>
<accession>A0A8H2VRN4</accession>
<keyword evidence="2" id="KW-0472">Membrane</keyword>
<gene>
    <name evidence="3" type="ORF">SCLTRI_LOCUS3526</name>
</gene>
<dbReference type="Proteomes" id="UP000624404">
    <property type="component" value="Unassembled WGS sequence"/>
</dbReference>